<keyword evidence="2" id="KW-0472">Membrane</keyword>
<reference evidence="4" key="1">
    <citation type="submission" date="2023-07" db="EMBL/GenBank/DDBJ databases">
        <title>Two novel species in the genus Flavivirga.</title>
        <authorList>
            <person name="Kwon K."/>
        </authorList>
    </citation>
    <scope>NUCLEOTIDE SEQUENCE</scope>
    <source>
        <strain evidence="4">KACC 14157</strain>
    </source>
</reference>
<dbReference type="Proteomes" id="UP001176891">
    <property type="component" value="Unassembled WGS sequence"/>
</dbReference>
<keyword evidence="5" id="KW-1185">Reference proteome</keyword>
<sequence length="202" mass="23583">MYKIIFKRLFDFFFAIFGIILFSPLLITITFFLFVSNNGSVFFLQKRPGKNEKIFRIIKYKTMNDKKNENGHLLPDCDRLTKFGNILRKTSLDELPQLINVLIGNMSFIGPRPLLIRYLPYYTKFEKKRHSVRPGITGLAQISGRNLLDWDSRLKKDIEYVENLSFLLDLNIFLKTIKKVITSKDVVAIPNSVIEDLDANRK</sequence>
<dbReference type="Pfam" id="PF02397">
    <property type="entry name" value="Bac_transf"/>
    <property type="match status" value="1"/>
</dbReference>
<protein>
    <submittedName>
        <fullName evidence="4">Sugar transferase</fullName>
        <ecNumber evidence="4">2.7.8.-</ecNumber>
    </submittedName>
</protein>
<dbReference type="RefSeq" id="WP_303282484.1">
    <property type="nucleotide sequence ID" value="NZ_BAABCZ010000011.1"/>
</dbReference>
<dbReference type="PANTHER" id="PTHR30576">
    <property type="entry name" value="COLANIC BIOSYNTHESIS UDP-GLUCOSE LIPID CARRIER TRANSFERASE"/>
    <property type="match status" value="1"/>
</dbReference>
<gene>
    <name evidence="4" type="ORF">Q4Q39_10835</name>
</gene>
<keyword evidence="2" id="KW-1133">Transmembrane helix</keyword>
<dbReference type="EC" id="2.7.8.-" evidence="4"/>
<comment type="similarity">
    <text evidence="1">Belongs to the bacterial sugar transferase family.</text>
</comment>
<keyword evidence="2" id="KW-0812">Transmembrane</keyword>
<keyword evidence="4" id="KW-0808">Transferase</keyword>
<dbReference type="GO" id="GO:0016740">
    <property type="term" value="F:transferase activity"/>
    <property type="evidence" value="ECO:0007669"/>
    <property type="project" value="UniProtKB-KW"/>
</dbReference>
<evidence type="ECO:0000256" key="2">
    <source>
        <dbReference type="SAM" id="Phobius"/>
    </source>
</evidence>
<evidence type="ECO:0000256" key="1">
    <source>
        <dbReference type="ARBA" id="ARBA00006464"/>
    </source>
</evidence>
<dbReference type="EMBL" id="JAUOEM010000003">
    <property type="protein sequence ID" value="MDO5987897.1"/>
    <property type="molecule type" value="Genomic_DNA"/>
</dbReference>
<evidence type="ECO:0000313" key="4">
    <source>
        <dbReference type="EMBL" id="MDO5987897.1"/>
    </source>
</evidence>
<evidence type="ECO:0000313" key="5">
    <source>
        <dbReference type="Proteomes" id="UP001176891"/>
    </source>
</evidence>
<evidence type="ECO:0000259" key="3">
    <source>
        <dbReference type="Pfam" id="PF02397"/>
    </source>
</evidence>
<feature type="domain" description="Bacterial sugar transferase" evidence="3">
    <location>
        <begin position="7"/>
        <end position="181"/>
    </location>
</feature>
<name>A0ABT8X211_9FLAO</name>
<dbReference type="PANTHER" id="PTHR30576:SF8">
    <property type="entry name" value="UNDECAPRENYL-PHOSPHATE GALACTOSE PHOSPHOTRANSFERASE"/>
    <property type="match status" value="1"/>
</dbReference>
<organism evidence="4 5">
    <name type="scientific">Flavivirga amylovorans</name>
    <dbReference type="NCBI Taxonomy" id="870486"/>
    <lineage>
        <taxon>Bacteria</taxon>
        <taxon>Pseudomonadati</taxon>
        <taxon>Bacteroidota</taxon>
        <taxon>Flavobacteriia</taxon>
        <taxon>Flavobacteriales</taxon>
        <taxon>Flavobacteriaceae</taxon>
        <taxon>Flavivirga</taxon>
    </lineage>
</organism>
<feature type="transmembrane region" description="Helical" evidence="2">
    <location>
        <begin position="12"/>
        <end position="35"/>
    </location>
</feature>
<dbReference type="InterPro" id="IPR003362">
    <property type="entry name" value="Bact_transf"/>
</dbReference>
<proteinExistence type="inferred from homology"/>
<accession>A0ABT8X211</accession>
<comment type="caution">
    <text evidence="4">The sequence shown here is derived from an EMBL/GenBank/DDBJ whole genome shotgun (WGS) entry which is preliminary data.</text>
</comment>